<feature type="transmembrane region" description="Helical" evidence="1">
    <location>
        <begin position="75"/>
        <end position="99"/>
    </location>
</feature>
<feature type="transmembrane region" description="Helical" evidence="1">
    <location>
        <begin position="174"/>
        <end position="200"/>
    </location>
</feature>
<dbReference type="Proteomes" id="UP000317778">
    <property type="component" value="Unassembled WGS sequence"/>
</dbReference>
<evidence type="ECO:0000256" key="1">
    <source>
        <dbReference type="SAM" id="Phobius"/>
    </source>
</evidence>
<dbReference type="EMBL" id="NJBO01000004">
    <property type="protein sequence ID" value="TKJ43480.1"/>
    <property type="molecule type" value="Genomic_DNA"/>
</dbReference>
<accession>A0A532V8D6</accession>
<proteinExistence type="predicted"/>
<dbReference type="InterPro" id="IPR009577">
    <property type="entry name" value="Sm_multidrug_ex"/>
</dbReference>
<keyword evidence="1" id="KW-1133">Transmembrane helix</keyword>
<organism evidence="2 3">
    <name type="scientific">candidate division TA06 bacterium B3_TA06</name>
    <dbReference type="NCBI Taxonomy" id="2012487"/>
    <lineage>
        <taxon>Bacteria</taxon>
        <taxon>Bacteria division TA06</taxon>
    </lineage>
</organism>
<sequence>MAQKKDRLALIGVLILAVLALGGGFGERIGQTLTQQGLGEHLVVFLLSMTPISELRGAVPLGIHGFSLPWLQVSLIALVGNILPVIPILFLLDAVMRLLGRFKILRRFFDWLIAHAKRKGGLIERYEYLGLFLFVAIPLPITGAWTGTLIASVLRMPPWRSFLTICLGVLTADVIVTSFTLLGWWGLLAAVIVLPVLWLFSRWLENRRKRKTGADETRTRDL</sequence>
<name>A0A532V8D6_UNCT6</name>
<reference evidence="2 3" key="1">
    <citation type="submission" date="2017-06" db="EMBL/GenBank/DDBJ databases">
        <title>Novel microbial phyla capable of carbon fixation and sulfur reduction in deep-sea sediments.</title>
        <authorList>
            <person name="Huang J."/>
            <person name="Baker B."/>
            <person name="Wang Y."/>
        </authorList>
    </citation>
    <scope>NUCLEOTIDE SEQUENCE [LARGE SCALE GENOMIC DNA]</scope>
    <source>
        <strain evidence="2">B3_TA06</strain>
    </source>
</reference>
<keyword evidence="1" id="KW-0472">Membrane</keyword>
<evidence type="ECO:0000313" key="2">
    <source>
        <dbReference type="EMBL" id="TKJ43480.1"/>
    </source>
</evidence>
<evidence type="ECO:0000313" key="3">
    <source>
        <dbReference type="Proteomes" id="UP000317778"/>
    </source>
</evidence>
<gene>
    <name evidence="2" type="ORF">CEE36_03860</name>
</gene>
<dbReference type="AlphaFoldDB" id="A0A532V8D6"/>
<keyword evidence="1" id="KW-0812">Transmembrane</keyword>
<feature type="transmembrane region" description="Helical" evidence="1">
    <location>
        <begin position="128"/>
        <end position="154"/>
    </location>
</feature>
<comment type="caution">
    <text evidence="2">The sequence shown here is derived from an EMBL/GenBank/DDBJ whole genome shotgun (WGS) entry which is preliminary data.</text>
</comment>
<dbReference type="PANTHER" id="PTHR36007:SF2">
    <property type="entry name" value="TRANSPORT PROTEIN-RELATED"/>
    <property type="match status" value="1"/>
</dbReference>
<dbReference type="Pfam" id="PF06695">
    <property type="entry name" value="Sm_multidrug_ex"/>
    <property type="match status" value="1"/>
</dbReference>
<protein>
    <submittedName>
        <fullName evidence="2">Small multi-drug export</fullName>
    </submittedName>
</protein>
<dbReference type="PANTHER" id="PTHR36007">
    <property type="entry name" value="TRANSPORT PROTEIN-RELATED"/>
    <property type="match status" value="1"/>
</dbReference>